<feature type="region of interest" description="Disordered" evidence="7">
    <location>
        <begin position="477"/>
        <end position="503"/>
    </location>
</feature>
<dbReference type="Pfam" id="PF04130">
    <property type="entry name" value="GCP_C_terminal"/>
    <property type="match status" value="1"/>
</dbReference>
<dbReference type="GO" id="GO:0000930">
    <property type="term" value="C:gamma-tubulin complex"/>
    <property type="evidence" value="ECO:0007669"/>
    <property type="project" value="UniProtKB-ARBA"/>
</dbReference>
<reference evidence="10 11" key="1">
    <citation type="submission" date="2023-08" db="EMBL/GenBank/DDBJ databases">
        <title>Black Yeasts Isolated from many extreme environments.</title>
        <authorList>
            <person name="Coleine C."/>
            <person name="Stajich J.E."/>
            <person name="Selbmann L."/>
        </authorList>
    </citation>
    <scope>NUCLEOTIDE SEQUENCE [LARGE SCALE GENOMIC DNA]</scope>
    <source>
        <strain evidence="10 11">CCFEE 5910</strain>
    </source>
</reference>
<organism evidence="10 11">
    <name type="scientific">Lithohypha guttulata</name>
    <dbReference type="NCBI Taxonomy" id="1690604"/>
    <lineage>
        <taxon>Eukaryota</taxon>
        <taxon>Fungi</taxon>
        <taxon>Dikarya</taxon>
        <taxon>Ascomycota</taxon>
        <taxon>Pezizomycotina</taxon>
        <taxon>Eurotiomycetes</taxon>
        <taxon>Chaetothyriomycetidae</taxon>
        <taxon>Chaetothyriales</taxon>
        <taxon>Trichomeriaceae</taxon>
        <taxon>Lithohypha</taxon>
    </lineage>
</organism>
<evidence type="ECO:0000256" key="5">
    <source>
        <dbReference type="ARBA" id="ARBA00023212"/>
    </source>
</evidence>
<evidence type="ECO:0000256" key="3">
    <source>
        <dbReference type="ARBA" id="ARBA00022490"/>
    </source>
</evidence>
<dbReference type="GO" id="GO:0007020">
    <property type="term" value="P:microtubule nucleation"/>
    <property type="evidence" value="ECO:0007669"/>
    <property type="project" value="InterPro"/>
</dbReference>
<feature type="region of interest" description="Disordered" evidence="7">
    <location>
        <begin position="526"/>
        <end position="560"/>
    </location>
</feature>
<dbReference type="Proteomes" id="UP001309876">
    <property type="component" value="Unassembled WGS sequence"/>
</dbReference>
<feature type="domain" description="Gamma tubulin complex component protein N-terminal" evidence="9">
    <location>
        <begin position="2"/>
        <end position="302"/>
    </location>
</feature>
<evidence type="ECO:0000256" key="2">
    <source>
        <dbReference type="ARBA" id="ARBA00010337"/>
    </source>
</evidence>
<dbReference type="GO" id="GO:0051225">
    <property type="term" value="P:spindle assembly"/>
    <property type="evidence" value="ECO:0007669"/>
    <property type="project" value="TreeGrafter"/>
</dbReference>
<evidence type="ECO:0000256" key="7">
    <source>
        <dbReference type="SAM" id="MobiDB-lite"/>
    </source>
</evidence>
<dbReference type="GO" id="GO:0000922">
    <property type="term" value="C:spindle pole"/>
    <property type="evidence" value="ECO:0007669"/>
    <property type="project" value="InterPro"/>
</dbReference>
<dbReference type="InterPro" id="IPR007259">
    <property type="entry name" value="GCP"/>
</dbReference>
<evidence type="ECO:0000256" key="4">
    <source>
        <dbReference type="ARBA" id="ARBA00022701"/>
    </source>
</evidence>
<accession>A0AAN7SZI1</accession>
<keyword evidence="4 6" id="KW-0493">Microtubule</keyword>
<feature type="compositionally biased region" description="Low complexity" evidence="7">
    <location>
        <begin position="526"/>
        <end position="544"/>
    </location>
</feature>
<evidence type="ECO:0000259" key="8">
    <source>
        <dbReference type="Pfam" id="PF04130"/>
    </source>
</evidence>
<dbReference type="GO" id="GO:0005874">
    <property type="term" value="C:microtubule"/>
    <property type="evidence" value="ECO:0007669"/>
    <property type="project" value="UniProtKB-KW"/>
</dbReference>
<keyword evidence="5 6" id="KW-0206">Cytoskeleton</keyword>
<comment type="similarity">
    <text evidence="2 6">Belongs to the TUBGCP family.</text>
</comment>
<evidence type="ECO:0000313" key="11">
    <source>
        <dbReference type="Proteomes" id="UP001309876"/>
    </source>
</evidence>
<keyword evidence="3 6" id="KW-0963">Cytoplasm</keyword>
<dbReference type="GO" id="GO:0051321">
    <property type="term" value="P:meiotic cell cycle"/>
    <property type="evidence" value="ECO:0007669"/>
    <property type="project" value="TreeGrafter"/>
</dbReference>
<evidence type="ECO:0000313" key="10">
    <source>
        <dbReference type="EMBL" id="KAK5085595.1"/>
    </source>
</evidence>
<dbReference type="GO" id="GO:0000278">
    <property type="term" value="P:mitotic cell cycle"/>
    <property type="evidence" value="ECO:0007669"/>
    <property type="project" value="TreeGrafter"/>
</dbReference>
<dbReference type="GO" id="GO:0043015">
    <property type="term" value="F:gamma-tubulin binding"/>
    <property type="evidence" value="ECO:0007669"/>
    <property type="project" value="InterPro"/>
</dbReference>
<dbReference type="Gene3D" id="1.20.120.1900">
    <property type="entry name" value="Gamma-tubulin complex, C-terminal domain"/>
    <property type="match status" value="1"/>
</dbReference>
<dbReference type="GO" id="GO:0044732">
    <property type="term" value="C:mitotic spindle pole body"/>
    <property type="evidence" value="ECO:0007669"/>
    <property type="project" value="TreeGrafter"/>
</dbReference>
<dbReference type="EMBL" id="JAVRRJ010000004">
    <property type="protein sequence ID" value="KAK5085595.1"/>
    <property type="molecule type" value="Genomic_DNA"/>
</dbReference>
<proteinExistence type="inferred from homology"/>
<dbReference type="InterPro" id="IPR042241">
    <property type="entry name" value="GCP_C_sf"/>
</dbReference>
<evidence type="ECO:0000259" key="9">
    <source>
        <dbReference type="Pfam" id="PF17681"/>
    </source>
</evidence>
<name>A0AAN7SZI1_9EURO</name>
<feature type="compositionally biased region" description="Polar residues" evidence="7">
    <location>
        <begin position="477"/>
        <end position="490"/>
    </location>
</feature>
<dbReference type="PANTHER" id="PTHR19302">
    <property type="entry name" value="GAMMA TUBULIN COMPLEX PROTEIN"/>
    <property type="match status" value="1"/>
</dbReference>
<keyword evidence="11" id="KW-1185">Reference proteome</keyword>
<evidence type="ECO:0000256" key="6">
    <source>
        <dbReference type="RuleBase" id="RU363050"/>
    </source>
</evidence>
<comment type="caution">
    <text evidence="10">The sequence shown here is derived from an EMBL/GenBank/DDBJ whole genome shotgun (WGS) entry which is preliminary data.</text>
</comment>
<dbReference type="GO" id="GO:0051011">
    <property type="term" value="F:microtubule minus-end binding"/>
    <property type="evidence" value="ECO:0007669"/>
    <property type="project" value="TreeGrafter"/>
</dbReference>
<dbReference type="InterPro" id="IPR040457">
    <property type="entry name" value="GCP_C"/>
</dbReference>
<dbReference type="PANTHER" id="PTHR19302:SF27">
    <property type="entry name" value="GAMMA-TUBULIN COMPLEX COMPONENT 4"/>
    <property type="match status" value="1"/>
</dbReference>
<dbReference type="AlphaFoldDB" id="A0AAN7SZI1"/>
<evidence type="ECO:0000256" key="1">
    <source>
        <dbReference type="ARBA" id="ARBA00004267"/>
    </source>
</evidence>
<gene>
    <name evidence="10" type="ORF">LTR05_004882</name>
</gene>
<protein>
    <recommendedName>
        <fullName evidence="6">Spindle pole body component</fullName>
    </recommendedName>
</protein>
<feature type="domain" description="Gamma tubulin complex component C-terminal" evidence="8">
    <location>
        <begin position="310"/>
        <end position="706"/>
    </location>
</feature>
<feature type="compositionally biased region" description="Basic and acidic residues" evidence="7">
    <location>
        <begin position="551"/>
        <end position="560"/>
    </location>
</feature>
<dbReference type="GO" id="GO:0031122">
    <property type="term" value="P:cytoplasmic microtubule organization"/>
    <property type="evidence" value="ECO:0007669"/>
    <property type="project" value="TreeGrafter"/>
</dbReference>
<dbReference type="InterPro" id="IPR041470">
    <property type="entry name" value="GCP_N"/>
</dbReference>
<comment type="subcellular location">
    <subcellularLocation>
        <location evidence="1 6">Cytoplasm</location>
        <location evidence="1 6">Cytoskeleton</location>
        <location evidence="1 6">Microtubule organizing center</location>
    </subcellularLocation>
</comment>
<sequence>MLHEILLSLAGLSSPIWDDLKAEDDDSLRKHTSPAEREMLQTLAELADLHSRLREATSTLSSSHPSPTCRAVTNRIATCHLRRFVKKVVDVETLILQEDAQYVGAYKIVPLSTIVTEFQPWARPLRWLSKLMQLLQSPTSLPCSAAKLFAFLHKEGQTGYTDIKDLSGDLLITAQQAWVQSLTPWLLYGQLPNFGAADFMIHSVQANNDIEYILQPSLIPYFITTGVADAILAVGKTLNQIKSRLWSGPQHNRTSSNMCTILMPASLNQIKALSYPLQPNAITHAIESINDAISQAALSHLLPMNMILDFLTIAHDYVLLRKGEFSASLIKQAEECLVASQATTATSKAARKPSGLEFLTFNEADVSNALSKTWSELSTFLSDHEFDDPLREKASSWLRLKMSSSSLPISTLLPRPASLVLELPNDSPLHIFVSSSDLQRYSTLNAYLVSLRRAEAQLAKLWAIPAYRRYRTIPTASLSTTRKSQQQVQRRSAREDTRNRKTSSYFHGEVLDKNWNQLQSWLWSTPTTRPTSSQPSSRPTTASSKLCAMRESTESVNSRRRDDPRIIAIAHRRYLEALYHSLLLSNEAYINALRSLLNTIDHFVALFRRLQAVRQSLDLQLDEEIPNALPQYAKEEQDLMAELSRTNSTLASQVHELVTQMREADKQYESRDLSSGIAGIALTSGTDDMFEPVKTRTLDRLLMKLDSLATDTEDEVFEDALINAEDD</sequence>
<dbReference type="Pfam" id="PF17681">
    <property type="entry name" value="GCP_N_terminal"/>
    <property type="match status" value="1"/>
</dbReference>